<keyword evidence="1" id="KW-1133">Transmembrane helix</keyword>
<keyword evidence="1" id="KW-0812">Transmembrane</keyword>
<evidence type="ECO:0000313" key="2">
    <source>
        <dbReference type="EMBL" id="MZS91056.1"/>
    </source>
</evidence>
<name>A0A564WUD1_9FIRM</name>
<reference evidence="3 4" key="2">
    <citation type="submission" date="2019-07" db="EMBL/GenBank/DDBJ databases">
        <authorList>
            <person name="Chang H.-W."/>
            <person name="Raman A."/>
            <person name="Venkatesh S."/>
            <person name="Gehrig J."/>
        </authorList>
    </citation>
    <scope>NUCLEOTIDE SEQUENCE [LARGE SCALE GENOMIC DNA]</scope>
    <source>
        <strain evidence="3">Blautia_wexlerae_LFYP_14</strain>
    </source>
</reference>
<gene>
    <name evidence="3" type="ORF">BWLFYP14_02292</name>
    <name evidence="2" type="ORF">GT712_18935</name>
</gene>
<dbReference type="Proteomes" id="UP000477156">
    <property type="component" value="Unassembled WGS sequence"/>
</dbReference>
<reference evidence="2 5" key="1">
    <citation type="journal article" date="2019" name="Nat. Med.">
        <title>A library of human gut bacterial isolates paired with longitudinal multiomics data enables mechanistic microbiome research.</title>
        <authorList>
            <person name="Poyet M."/>
            <person name="Groussin M."/>
            <person name="Gibbons S.M."/>
            <person name="Avila-Pacheco J."/>
            <person name="Jiang X."/>
            <person name="Kearney S.M."/>
            <person name="Perrotta A.R."/>
            <person name="Berdy B."/>
            <person name="Zhao S."/>
            <person name="Lieberman T.D."/>
            <person name="Swanson P.K."/>
            <person name="Smith M."/>
            <person name="Roesemann S."/>
            <person name="Alexander J.E."/>
            <person name="Rich S.A."/>
            <person name="Livny J."/>
            <person name="Vlamakis H."/>
            <person name="Clish C."/>
            <person name="Bullock K."/>
            <person name="Deik A."/>
            <person name="Scott J."/>
            <person name="Pierce K.A."/>
            <person name="Xavier R.J."/>
            <person name="Alm E.J."/>
        </authorList>
    </citation>
    <scope>NUCLEOTIDE SEQUENCE [LARGE SCALE GENOMIC DNA]</scope>
    <source>
        <strain evidence="2 5">BIOML-A12</strain>
    </source>
</reference>
<feature type="transmembrane region" description="Helical" evidence="1">
    <location>
        <begin position="59"/>
        <end position="77"/>
    </location>
</feature>
<dbReference type="Proteomes" id="UP000366766">
    <property type="component" value="Unassembled WGS sequence"/>
</dbReference>
<evidence type="ECO:0000313" key="3">
    <source>
        <dbReference type="EMBL" id="VUX65927.1"/>
    </source>
</evidence>
<keyword evidence="1" id="KW-0472">Membrane</keyword>
<dbReference type="EMBL" id="CABHOF010000043">
    <property type="protein sequence ID" value="VUX65927.1"/>
    <property type="molecule type" value="Genomic_DNA"/>
</dbReference>
<evidence type="ECO:0000313" key="5">
    <source>
        <dbReference type="Proteomes" id="UP000477156"/>
    </source>
</evidence>
<feature type="transmembrane region" description="Helical" evidence="1">
    <location>
        <begin position="187"/>
        <end position="206"/>
    </location>
</feature>
<proteinExistence type="predicted"/>
<organism evidence="3 4">
    <name type="scientific">Blautia wexlerae</name>
    <dbReference type="NCBI Taxonomy" id="418240"/>
    <lineage>
        <taxon>Bacteria</taxon>
        <taxon>Bacillati</taxon>
        <taxon>Bacillota</taxon>
        <taxon>Clostridia</taxon>
        <taxon>Lachnospirales</taxon>
        <taxon>Lachnospiraceae</taxon>
        <taxon>Blautia</taxon>
    </lineage>
</organism>
<dbReference type="AlphaFoldDB" id="A0A564WUD1"/>
<sequence length="256" mass="29302">MRDKALKKKLQQLHIPQYDEYKLEKVIVEAKKIDLFSGNQRMTNTEFFLNQLGFISKKVWSLKAFFSISILYLILAKDVYSNNWVWTLIATTGPILCLFNAKEICNVFQPGMFEIQMATKHSFSKVLMIRLIVFGIFDLLFLICSTIILSLVKETVIWQIILYGIVPYEIMCFGCMYILNKCHEENILLYSTTWGICLSSIIIILKISGVELFATCYFAIWLVFGLIAVSGIGVEIKQLLKKTGGNLNEISNGTFI</sequence>
<dbReference type="RefSeq" id="WP_118587197.1">
    <property type="nucleotide sequence ID" value="NZ_AP031426.1"/>
</dbReference>
<evidence type="ECO:0000313" key="4">
    <source>
        <dbReference type="Proteomes" id="UP000366766"/>
    </source>
</evidence>
<dbReference type="EMBL" id="WWVF01000066">
    <property type="protein sequence ID" value="MZS91056.1"/>
    <property type="molecule type" value="Genomic_DNA"/>
</dbReference>
<feature type="transmembrane region" description="Helical" evidence="1">
    <location>
        <begin position="83"/>
        <end position="101"/>
    </location>
</feature>
<protein>
    <submittedName>
        <fullName evidence="3">Uncharacterized protein</fullName>
    </submittedName>
</protein>
<feature type="transmembrane region" description="Helical" evidence="1">
    <location>
        <begin position="212"/>
        <end position="234"/>
    </location>
</feature>
<feature type="transmembrane region" description="Helical" evidence="1">
    <location>
        <begin position="157"/>
        <end position="180"/>
    </location>
</feature>
<feature type="transmembrane region" description="Helical" evidence="1">
    <location>
        <begin position="127"/>
        <end position="151"/>
    </location>
</feature>
<keyword evidence="4" id="KW-1185">Reference proteome</keyword>
<evidence type="ECO:0000256" key="1">
    <source>
        <dbReference type="SAM" id="Phobius"/>
    </source>
</evidence>
<accession>A0A564WUD1</accession>